<evidence type="ECO:0000256" key="2">
    <source>
        <dbReference type="SAM" id="SignalP"/>
    </source>
</evidence>
<accession>A0A8E0VPT0</accession>
<feature type="region of interest" description="Disordered" evidence="1">
    <location>
        <begin position="103"/>
        <end position="133"/>
    </location>
</feature>
<proteinExistence type="predicted"/>
<keyword evidence="4" id="KW-1185">Reference proteome</keyword>
<dbReference type="EMBL" id="LUCM01000831">
    <property type="protein sequence ID" value="KAA0199931.1"/>
    <property type="molecule type" value="Genomic_DNA"/>
</dbReference>
<keyword evidence="2" id="KW-0732">Signal</keyword>
<comment type="caution">
    <text evidence="3">The sequence shown here is derived from an EMBL/GenBank/DDBJ whole genome shotgun (WGS) entry which is preliminary data.</text>
</comment>
<sequence length="133" mass="15229">MFTLLVLDSLASPAMPYAFNRRRDCKVLDGYGVYALVPCDHLALPFCEITIDWAGLTDNHYRYRDQFHSWDPRLISEAPDPEPLPPFHVTEPIIHSINEEKVTMGTRSPMEENPFAGEGPELEAEDDYSESDW</sequence>
<evidence type="ECO:0000313" key="4">
    <source>
        <dbReference type="Proteomes" id="UP000728185"/>
    </source>
</evidence>
<reference evidence="3" key="1">
    <citation type="submission" date="2019-05" db="EMBL/GenBank/DDBJ databases">
        <title>Annotation for the trematode Fasciolopsis buski.</title>
        <authorList>
            <person name="Choi Y.-J."/>
        </authorList>
    </citation>
    <scope>NUCLEOTIDE SEQUENCE</scope>
    <source>
        <strain evidence="3">HT</strain>
        <tissue evidence="3">Whole worm</tissue>
    </source>
</reference>
<gene>
    <name evidence="3" type="ORF">FBUS_01752</name>
</gene>
<dbReference type="OrthoDB" id="10496674at2759"/>
<name>A0A8E0VPT0_9TREM</name>
<protein>
    <submittedName>
        <fullName evidence="3">Uncharacterized protein</fullName>
    </submittedName>
</protein>
<organism evidence="3 4">
    <name type="scientific">Fasciolopsis buskii</name>
    <dbReference type="NCBI Taxonomy" id="27845"/>
    <lineage>
        <taxon>Eukaryota</taxon>
        <taxon>Metazoa</taxon>
        <taxon>Spiralia</taxon>
        <taxon>Lophotrochozoa</taxon>
        <taxon>Platyhelminthes</taxon>
        <taxon>Trematoda</taxon>
        <taxon>Digenea</taxon>
        <taxon>Plagiorchiida</taxon>
        <taxon>Echinostomata</taxon>
        <taxon>Echinostomatoidea</taxon>
        <taxon>Fasciolidae</taxon>
        <taxon>Fasciolopsis</taxon>
    </lineage>
</organism>
<feature type="chain" id="PRO_5034228469" evidence="2">
    <location>
        <begin position="17"/>
        <end position="133"/>
    </location>
</feature>
<evidence type="ECO:0000256" key="1">
    <source>
        <dbReference type="SAM" id="MobiDB-lite"/>
    </source>
</evidence>
<dbReference type="Proteomes" id="UP000728185">
    <property type="component" value="Unassembled WGS sequence"/>
</dbReference>
<feature type="compositionally biased region" description="Acidic residues" evidence="1">
    <location>
        <begin position="120"/>
        <end position="133"/>
    </location>
</feature>
<feature type="signal peptide" evidence="2">
    <location>
        <begin position="1"/>
        <end position="16"/>
    </location>
</feature>
<dbReference type="AlphaFoldDB" id="A0A8E0VPT0"/>
<evidence type="ECO:0000313" key="3">
    <source>
        <dbReference type="EMBL" id="KAA0199931.1"/>
    </source>
</evidence>